<evidence type="ECO:0000256" key="4">
    <source>
        <dbReference type="ARBA" id="ARBA00022776"/>
    </source>
</evidence>
<organism evidence="12 13">
    <name type="scientific">Sclerotinia borealis (strain F-4128)</name>
    <dbReference type="NCBI Taxonomy" id="1432307"/>
    <lineage>
        <taxon>Eukaryota</taxon>
        <taxon>Fungi</taxon>
        <taxon>Dikarya</taxon>
        <taxon>Ascomycota</taxon>
        <taxon>Pezizomycotina</taxon>
        <taxon>Leotiomycetes</taxon>
        <taxon>Helotiales</taxon>
        <taxon>Sclerotiniaceae</taxon>
        <taxon>Sclerotinia</taxon>
    </lineage>
</organism>
<dbReference type="EMBL" id="AYSA01000470">
    <property type="protein sequence ID" value="ESZ91687.1"/>
    <property type="molecule type" value="Genomic_DNA"/>
</dbReference>
<proteinExistence type="inferred from homology"/>
<gene>
    <name evidence="12" type="ORF">SBOR_7944</name>
</gene>
<dbReference type="GO" id="GO:0051301">
    <property type="term" value="P:cell division"/>
    <property type="evidence" value="ECO:0007669"/>
    <property type="project" value="UniProtKB-UniRule"/>
</dbReference>
<dbReference type="Gene3D" id="3.30.457.50">
    <property type="entry name" value="Chromosome segregation protein Spc25"/>
    <property type="match status" value="1"/>
</dbReference>
<reference evidence="12 13" key="1">
    <citation type="journal article" date="2014" name="Genome Announc.">
        <title>Draft genome sequence of Sclerotinia borealis, a psychrophilic plant pathogenic fungus.</title>
        <authorList>
            <person name="Mardanov A.V."/>
            <person name="Beletsky A.V."/>
            <person name="Kadnikov V.V."/>
            <person name="Ignatov A.N."/>
            <person name="Ravin N.V."/>
        </authorList>
    </citation>
    <scope>NUCLEOTIDE SEQUENCE [LARGE SCALE GENOMIC DNA]</scope>
    <source>
        <strain evidence="13">F-4157</strain>
    </source>
</reference>
<evidence type="ECO:0000313" key="12">
    <source>
        <dbReference type="EMBL" id="ESZ91687.1"/>
    </source>
</evidence>
<evidence type="ECO:0000256" key="9">
    <source>
        <dbReference type="RuleBase" id="RU367150"/>
    </source>
</evidence>
<keyword evidence="4 9" id="KW-0498">Mitosis</keyword>
<dbReference type="CDD" id="cd23784">
    <property type="entry name" value="RWD_Spc25"/>
    <property type="match status" value="1"/>
</dbReference>
<dbReference type="GO" id="GO:0031262">
    <property type="term" value="C:Ndc80 complex"/>
    <property type="evidence" value="ECO:0007669"/>
    <property type="project" value="InterPro"/>
</dbReference>
<feature type="region of interest" description="Disordered" evidence="10">
    <location>
        <begin position="1"/>
        <end position="20"/>
    </location>
</feature>
<dbReference type="InterPro" id="IPR045143">
    <property type="entry name" value="Spc25"/>
</dbReference>
<dbReference type="InterPro" id="IPR013255">
    <property type="entry name" value="Spc25_C"/>
</dbReference>
<dbReference type="GO" id="GO:0005634">
    <property type="term" value="C:nucleus"/>
    <property type="evidence" value="ECO:0007669"/>
    <property type="project" value="UniProtKB-SubCell"/>
</dbReference>
<dbReference type="Pfam" id="PF08234">
    <property type="entry name" value="Spindle_Spc25"/>
    <property type="match status" value="1"/>
</dbReference>
<dbReference type="PANTHER" id="PTHR14281:SF0">
    <property type="entry name" value="KINETOCHORE PROTEIN SPC25"/>
    <property type="match status" value="1"/>
</dbReference>
<feature type="domain" description="Chromosome segregation protein Spc25 C-terminal" evidence="11">
    <location>
        <begin position="187"/>
        <end position="258"/>
    </location>
</feature>
<evidence type="ECO:0000256" key="8">
    <source>
        <dbReference type="ARBA" id="ARBA00023328"/>
    </source>
</evidence>
<keyword evidence="8 9" id="KW-0137">Centromere</keyword>
<dbReference type="GO" id="GO:0007059">
    <property type="term" value="P:chromosome segregation"/>
    <property type="evidence" value="ECO:0007669"/>
    <property type="project" value="InterPro"/>
</dbReference>
<evidence type="ECO:0000256" key="5">
    <source>
        <dbReference type="ARBA" id="ARBA00022838"/>
    </source>
</evidence>
<evidence type="ECO:0000259" key="11">
    <source>
        <dbReference type="Pfam" id="PF08234"/>
    </source>
</evidence>
<keyword evidence="5 9" id="KW-0995">Kinetochore</keyword>
<dbReference type="STRING" id="1432307.W9C4J4"/>
<dbReference type="OrthoDB" id="4056921at2759"/>
<accession>W9C4J4</accession>
<evidence type="ECO:0000256" key="3">
    <source>
        <dbReference type="ARBA" id="ARBA00022618"/>
    </source>
</evidence>
<name>W9C4J4_SCLBF</name>
<sequence length="263" mass="30258">MTTMFDPSMSTSFSSSMMRPPMSSADTLSMADTLPSINFGFDELRDRMAKFTVKFDAFIEQGRKRVLEERNQFRMNVTELHEDQRMKKRDIEVLSSKSSSHQQTLAKEAAETAEMQAAIASLSAQRDAQLATREALKNQITETQKAINGRVTAQKSHAQYIDKQARFNVPELDFWTSNLGLLIEGAGQNDRLKFIFTNVDDSDYDKEAWFELDTSKRDYDIPYCKPKLDKEQIERVVDKLNETRDLRVLLKGMRELFVEAVKN</sequence>
<comment type="caution">
    <text evidence="12">The sequence shown here is derived from an EMBL/GenBank/DDBJ whole genome shotgun (WGS) entry which is preliminary data.</text>
</comment>
<keyword evidence="2 9" id="KW-0158">Chromosome</keyword>
<evidence type="ECO:0000256" key="10">
    <source>
        <dbReference type="SAM" id="MobiDB-lite"/>
    </source>
</evidence>
<dbReference type="Proteomes" id="UP000019487">
    <property type="component" value="Unassembled WGS sequence"/>
</dbReference>
<comment type="subcellular location">
    <subcellularLocation>
        <location evidence="9">Nucleus</location>
    </subcellularLocation>
    <subcellularLocation>
        <location evidence="9">Chromosome</location>
        <location evidence="9">Centromere</location>
        <location evidence="9">Kinetochore</location>
    </subcellularLocation>
</comment>
<keyword evidence="6" id="KW-0175">Coiled coil</keyword>
<evidence type="ECO:0000256" key="7">
    <source>
        <dbReference type="ARBA" id="ARBA00023306"/>
    </source>
</evidence>
<dbReference type="AlphaFoldDB" id="W9C4J4"/>
<dbReference type="PANTHER" id="PTHR14281">
    <property type="entry name" value="KINETOCHORE PROTEIN SPC25-RELATED"/>
    <property type="match status" value="1"/>
</dbReference>
<evidence type="ECO:0000256" key="6">
    <source>
        <dbReference type="ARBA" id="ARBA00023054"/>
    </source>
</evidence>
<dbReference type="FunFam" id="3.30.457.50:FF:000001">
    <property type="entry name" value="Probable kinetochore protein spc25"/>
    <property type="match status" value="1"/>
</dbReference>
<keyword evidence="7 9" id="KW-0131">Cell cycle</keyword>
<protein>
    <recommendedName>
        <fullName evidence="9">Kinetochore protein SPC25</fullName>
    </recommendedName>
</protein>
<evidence type="ECO:0000313" key="13">
    <source>
        <dbReference type="Proteomes" id="UP000019487"/>
    </source>
</evidence>
<keyword evidence="13" id="KW-1185">Reference proteome</keyword>
<evidence type="ECO:0000256" key="2">
    <source>
        <dbReference type="ARBA" id="ARBA00022454"/>
    </source>
</evidence>
<dbReference type="HOGENOM" id="CLU_065188_0_0_1"/>
<comment type="similarity">
    <text evidence="1 9">Belongs to the SPC25 family.</text>
</comment>
<keyword evidence="9" id="KW-0539">Nucleus</keyword>
<comment type="function">
    <text evidence="9">Acts as a component of the essential kinetochore-associated NDC80 complex, which is required for chromosome segregation and spindle checkpoint activity.</text>
</comment>
<evidence type="ECO:0000256" key="1">
    <source>
        <dbReference type="ARBA" id="ARBA00006379"/>
    </source>
</evidence>
<keyword evidence="3 9" id="KW-0132">Cell division</keyword>
<comment type="subunit">
    <text evidence="9">Component of the NDC80 complex.</text>
</comment>